<feature type="transmembrane region" description="Helical" evidence="1">
    <location>
        <begin position="221"/>
        <end position="240"/>
    </location>
</feature>
<dbReference type="PANTHER" id="PTHR35337:SF1">
    <property type="entry name" value="SLR1478 PROTEIN"/>
    <property type="match status" value="1"/>
</dbReference>
<protein>
    <submittedName>
        <fullName evidence="2">Stage II sporulation protein M</fullName>
    </submittedName>
</protein>
<feature type="transmembrane region" description="Helical" evidence="1">
    <location>
        <begin position="100"/>
        <end position="122"/>
    </location>
</feature>
<keyword evidence="1" id="KW-0472">Membrane</keyword>
<reference evidence="2 3" key="1">
    <citation type="submission" date="2018-11" db="EMBL/GenBank/DDBJ databases">
        <title>Genomes From Bacteria Associated with the Canine Oral Cavity: a Test Case for Automated Genome-Based Taxonomic Assignment.</title>
        <authorList>
            <person name="Coil D.A."/>
            <person name="Jospin G."/>
            <person name="Darling A.E."/>
            <person name="Wallis C."/>
            <person name="Davis I.J."/>
            <person name="Harris S."/>
            <person name="Eisen J.A."/>
            <person name="Holcombe L.J."/>
            <person name="O'Flynn C."/>
        </authorList>
    </citation>
    <scope>NUCLEOTIDE SEQUENCE [LARGE SCALE GENOMIC DNA]</scope>
    <source>
        <strain evidence="2 3">OH770</strain>
    </source>
</reference>
<comment type="caution">
    <text evidence="2">The sequence shown here is derived from an EMBL/GenBank/DDBJ whole genome shotgun (WGS) entry which is preliminary data.</text>
</comment>
<dbReference type="EMBL" id="RQZF01000008">
    <property type="protein sequence ID" value="RRC94991.1"/>
    <property type="molecule type" value="Genomic_DNA"/>
</dbReference>
<name>A0A3P1SCI4_9ACTO</name>
<sequence>MDIDALKTARTSSWSRLHELARSSSLTGPEIDELARLYRAGTADLAAIRSATPDPDLIRVLSRDLAAARARLTGTSGTSAYSIARWFRAELPAALYSIRWWSITVMILFIVVAAVHAAWLFADPLRFSALGTPIELERYAKSDFVQYYHQDTNAEFGASVWVNNAFIALQCVGAGITGIYPAYVMFNNAAAIGQAAAIVIQFGGVWHFFRFILPHGLPELTAIFIAGAAGLRVFWAALVPGGKPRMQSVAQAGRAMVTVSLGLVILLFISGILEGYVTPSDLPDWVRVGLGSLVTAGVWAYTFIVGGRATRAGYSGDLTEDAGYSTPVAG</sequence>
<organism evidence="2 3">
    <name type="scientific">Schaalia canis</name>
    <dbReference type="NCBI Taxonomy" id="100469"/>
    <lineage>
        <taxon>Bacteria</taxon>
        <taxon>Bacillati</taxon>
        <taxon>Actinomycetota</taxon>
        <taxon>Actinomycetes</taxon>
        <taxon>Actinomycetales</taxon>
        <taxon>Actinomycetaceae</taxon>
        <taxon>Schaalia</taxon>
    </lineage>
</organism>
<feature type="transmembrane region" description="Helical" evidence="1">
    <location>
        <begin position="285"/>
        <end position="304"/>
    </location>
</feature>
<keyword evidence="3" id="KW-1185">Reference proteome</keyword>
<dbReference type="OrthoDB" id="5243448at2"/>
<evidence type="ECO:0000313" key="3">
    <source>
        <dbReference type="Proteomes" id="UP000280444"/>
    </source>
</evidence>
<gene>
    <name evidence="2" type="ORF">EII11_07870</name>
</gene>
<evidence type="ECO:0000313" key="2">
    <source>
        <dbReference type="EMBL" id="RRC94991.1"/>
    </source>
</evidence>
<accession>A0A3P1SCI4</accession>
<proteinExistence type="predicted"/>
<dbReference type="RefSeq" id="WP_124871162.1">
    <property type="nucleotide sequence ID" value="NZ_RQZF01000008.1"/>
</dbReference>
<dbReference type="Proteomes" id="UP000280444">
    <property type="component" value="Unassembled WGS sequence"/>
</dbReference>
<keyword evidence="1" id="KW-0812">Transmembrane</keyword>
<feature type="transmembrane region" description="Helical" evidence="1">
    <location>
        <begin position="252"/>
        <end position="273"/>
    </location>
</feature>
<dbReference type="AlphaFoldDB" id="A0A3P1SCI4"/>
<feature type="transmembrane region" description="Helical" evidence="1">
    <location>
        <begin position="165"/>
        <end position="183"/>
    </location>
</feature>
<dbReference type="InterPro" id="IPR002798">
    <property type="entry name" value="SpoIIM-like"/>
</dbReference>
<dbReference type="Pfam" id="PF01944">
    <property type="entry name" value="SpoIIM"/>
    <property type="match status" value="1"/>
</dbReference>
<evidence type="ECO:0000256" key="1">
    <source>
        <dbReference type="SAM" id="Phobius"/>
    </source>
</evidence>
<dbReference type="PANTHER" id="PTHR35337">
    <property type="entry name" value="SLR1478 PROTEIN"/>
    <property type="match status" value="1"/>
</dbReference>
<feature type="transmembrane region" description="Helical" evidence="1">
    <location>
        <begin position="190"/>
        <end position="209"/>
    </location>
</feature>
<keyword evidence="1" id="KW-1133">Transmembrane helix</keyword>